<reference evidence="3 4" key="1">
    <citation type="journal article" date="2021" name="Sci. Rep.">
        <title>The genome of the diatom Chaetoceros tenuissimus carries an ancient integrated fragment of an extant virus.</title>
        <authorList>
            <person name="Hongo Y."/>
            <person name="Kimura K."/>
            <person name="Takaki Y."/>
            <person name="Yoshida Y."/>
            <person name="Baba S."/>
            <person name="Kobayashi G."/>
            <person name="Nagasaki K."/>
            <person name="Hano T."/>
            <person name="Tomaru Y."/>
        </authorList>
    </citation>
    <scope>NUCLEOTIDE SEQUENCE [LARGE SCALE GENOMIC DNA]</scope>
    <source>
        <strain evidence="3 4">NIES-3715</strain>
    </source>
</reference>
<proteinExistence type="predicted"/>
<feature type="region of interest" description="Disordered" evidence="1">
    <location>
        <begin position="163"/>
        <end position="211"/>
    </location>
</feature>
<evidence type="ECO:0000313" key="3">
    <source>
        <dbReference type="EMBL" id="GFH51888.1"/>
    </source>
</evidence>
<evidence type="ECO:0000256" key="1">
    <source>
        <dbReference type="SAM" id="MobiDB-lite"/>
    </source>
</evidence>
<organism evidence="3 4">
    <name type="scientific">Chaetoceros tenuissimus</name>
    <dbReference type="NCBI Taxonomy" id="426638"/>
    <lineage>
        <taxon>Eukaryota</taxon>
        <taxon>Sar</taxon>
        <taxon>Stramenopiles</taxon>
        <taxon>Ochrophyta</taxon>
        <taxon>Bacillariophyta</taxon>
        <taxon>Coscinodiscophyceae</taxon>
        <taxon>Chaetocerotophycidae</taxon>
        <taxon>Chaetocerotales</taxon>
        <taxon>Chaetocerotaceae</taxon>
        <taxon>Chaetoceros</taxon>
    </lineage>
</organism>
<dbReference type="AlphaFoldDB" id="A0AAD3H6K7"/>
<feature type="transmembrane region" description="Helical" evidence="2">
    <location>
        <begin position="229"/>
        <end position="247"/>
    </location>
</feature>
<feature type="region of interest" description="Disordered" evidence="1">
    <location>
        <begin position="82"/>
        <end position="102"/>
    </location>
</feature>
<evidence type="ECO:0000256" key="2">
    <source>
        <dbReference type="SAM" id="Phobius"/>
    </source>
</evidence>
<feature type="region of interest" description="Disordered" evidence="1">
    <location>
        <begin position="1"/>
        <end position="34"/>
    </location>
</feature>
<keyword evidence="4" id="KW-1185">Reference proteome</keyword>
<keyword evidence="2" id="KW-1133">Transmembrane helix</keyword>
<dbReference type="EMBL" id="BLLK01000045">
    <property type="protein sequence ID" value="GFH51888.1"/>
    <property type="molecule type" value="Genomic_DNA"/>
</dbReference>
<name>A0AAD3H6K7_9STRA</name>
<dbReference type="Proteomes" id="UP001054902">
    <property type="component" value="Unassembled WGS sequence"/>
</dbReference>
<gene>
    <name evidence="3" type="ORF">CTEN210_08364</name>
</gene>
<feature type="compositionally biased region" description="Polar residues" evidence="1">
    <location>
        <begin position="201"/>
        <end position="211"/>
    </location>
</feature>
<feature type="compositionally biased region" description="Polar residues" evidence="1">
    <location>
        <begin position="1"/>
        <end position="15"/>
    </location>
</feature>
<comment type="caution">
    <text evidence="3">The sequence shown here is derived from an EMBL/GenBank/DDBJ whole genome shotgun (WGS) entry which is preliminary data.</text>
</comment>
<evidence type="ECO:0000313" key="4">
    <source>
        <dbReference type="Proteomes" id="UP001054902"/>
    </source>
</evidence>
<keyword evidence="2" id="KW-0812">Transmembrane</keyword>
<keyword evidence="2" id="KW-0472">Membrane</keyword>
<sequence length="700" mass="77303">MISSTYVDNENQGNATWDAPEKNGRNFRRRNSSLGGLKPSLSSYAVGSGYSIDNLTAAAANQDVSSKMKRNNSSFMNIANKFGLKRPTPAGSASQSPASLRNKTSSMLGLDRINMLSLTTSSSLQKLKLSDDENETTKKNLFSLREFKNSHEYGKRLASIPLSSSTTSCSESEKSDTSTPQSNSVVGSAPISSECDVENNAGKSESDASYSDSGLFPTLETFRVNTANALTFLFLIVTAIAVYTGYFETLDFSSDLKQVSLDSHMTQSTIHSMQGKVSGLNSLVGTLMNEAADLGEENDDDDHVLSHVAFDHQVQFTSNHINRHIESKAMSYEKSTGELENIIVAMKKRVSLESKRKTKEKYGVGPYQVQLELENAPPESSSIIIELQSLEYMPHSTFTFLEQIFYGLWKEKEMISLSEDTLVVSAGRDIETFENLGLANLSFLENDATRVPDQGTWSICFRNQGNTLYISRTSCKGTKFGVIHKGQEAITDIMNKISNGSTAMRIKDVSLLSPPVDANANARYLANKMNNIFSSSSSSHILNFKSWNSGKFPRISLEPSKSSSRIEMMTANEFYLQKSGTESYVVMVQIEGEDEKAIYLMMNIVGEKTFIEVSSSQDNDKIESDGDENEVPFELAKLSQGEEYRLPEWENGEEDLVIKACPTTSTESDTNASTDRQLMNDAKYQTVLIYVENVGTQPIC</sequence>
<accession>A0AAD3H6K7</accession>
<feature type="compositionally biased region" description="Polar residues" evidence="1">
    <location>
        <begin position="91"/>
        <end position="102"/>
    </location>
</feature>
<protein>
    <submittedName>
        <fullName evidence="3">Uncharacterized protein</fullName>
    </submittedName>
</protein>